<gene>
    <name evidence="1" type="ORF">Plil01_000759900</name>
</gene>
<dbReference type="Proteomes" id="UP001165083">
    <property type="component" value="Unassembled WGS sequence"/>
</dbReference>
<dbReference type="EMBL" id="BSXW01000355">
    <property type="protein sequence ID" value="GMF19794.1"/>
    <property type="molecule type" value="Genomic_DNA"/>
</dbReference>
<organism evidence="1 2">
    <name type="scientific">Phytophthora lilii</name>
    <dbReference type="NCBI Taxonomy" id="2077276"/>
    <lineage>
        <taxon>Eukaryota</taxon>
        <taxon>Sar</taxon>
        <taxon>Stramenopiles</taxon>
        <taxon>Oomycota</taxon>
        <taxon>Peronosporomycetes</taxon>
        <taxon>Peronosporales</taxon>
        <taxon>Peronosporaceae</taxon>
        <taxon>Phytophthora</taxon>
    </lineage>
</organism>
<dbReference type="OrthoDB" id="163171at2759"/>
<keyword evidence="2" id="KW-1185">Reference proteome</keyword>
<name>A0A9W6WMX1_9STRA</name>
<proteinExistence type="predicted"/>
<sequence>MACPHCSLVAESSAKSALLSPVLAEMVQAIVFKHVKAATLHRLAEAWAANDSTGGSSSAPPSRHGSRHYGETYLGLTPFSFFTEVDKQIAAAKRGAFLPEHHIPEMALSAKDTVLAQQPGRQAPEGLSVLPIDHVRSASA</sequence>
<accession>A0A9W6WMX1</accession>
<reference evidence="1" key="1">
    <citation type="submission" date="2023-04" db="EMBL/GenBank/DDBJ databases">
        <title>Phytophthora lilii NBRC 32176.</title>
        <authorList>
            <person name="Ichikawa N."/>
            <person name="Sato H."/>
            <person name="Tonouchi N."/>
        </authorList>
    </citation>
    <scope>NUCLEOTIDE SEQUENCE</scope>
    <source>
        <strain evidence="1">NBRC 32176</strain>
    </source>
</reference>
<evidence type="ECO:0000313" key="2">
    <source>
        <dbReference type="Proteomes" id="UP001165083"/>
    </source>
</evidence>
<protein>
    <submittedName>
        <fullName evidence="1">Unnamed protein product</fullName>
    </submittedName>
</protein>
<evidence type="ECO:0000313" key="1">
    <source>
        <dbReference type="EMBL" id="GMF19794.1"/>
    </source>
</evidence>
<dbReference type="AlphaFoldDB" id="A0A9W6WMX1"/>
<comment type="caution">
    <text evidence="1">The sequence shown here is derived from an EMBL/GenBank/DDBJ whole genome shotgun (WGS) entry which is preliminary data.</text>
</comment>